<dbReference type="Gene3D" id="3.90.1480.20">
    <property type="entry name" value="Glycosyl transferase family 29"/>
    <property type="match status" value="1"/>
</dbReference>
<evidence type="ECO:0000256" key="7">
    <source>
        <dbReference type="ARBA" id="ARBA00022989"/>
    </source>
</evidence>
<evidence type="ECO:0000256" key="5">
    <source>
        <dbReference type="ARBA" id="ARBA00022692"/>
    </source>
</evidence>
<dbReference type="InterPro" id="IPR012163">
    <property type="entry name" value="Sialyl_trans"/>
</dbReference>
<keyword evidence="10" id="KW-1015">Disulfide bond</keyword>
<evidence type="ECO:0000256" key="6">
    <source>
        <dbReference type="ARBA" id="ARBA00022968"/>
    </source>
</evidence>
<dbReference type="InterPro" id="IPR001675">
    <property type="entry name" value="Glyco_trans_29"/>
</dbReference>
<comment type="similarity">
    <text evidence="2">Belongs to the glycosyltransferase 29 family.</text>
</comment>
<keyword evidence="11" id="KW-0325">Glycoprotein</keyword>
<evidence type="ECO:0000313" key="14">
    <source>
        <dbReference type="RefSeq" id="XP_006817393.1"/>
    </source>
</evidence>
<evidence type="ECO:0000256" key="3">
    <source>
        <dbReference type="ARBA" id="ARBA00022676"/>
    </source>
</evidence>
<feature type="transmembrane region" description="Helical" evidence="12">
    <location>
        <begin position="12"/>
        <end position="34"/>
    </location>
</feature>
<dbReference type="InterPro" id="IPR038578">
    <property type="entry name" value="GT29-like_sf"/>
</dbReference>
<reference evidence="14" key="1">
    <citation type="submission" date="2025-08" db="UniProtKB">
        <authorList>
            <consortium name="RefSeq"/>
        </authorList>
    </citation>
    <scope>IDENTIFICATION</scope>
    <source>
        <tissue evidence="14">Testes</tissue>
    </source>
</reference>
<dbReference type="PIRSF" id="PIRSF005557">
    <property type="entry name" value="Sialyl_trans"/>
    <property type="match status" value="1"/>
</dbReference>
<dbReference type="PANTHER" id="PTHR11987">
    <property type="entry name" value="ALPHA-2,8-SIALYLTRANSFERASE"/>
    <property type="match status" value="1"/>
</dbReference>
<evidence type="ECO:0000256" key="1">
    <source>
        <dbReference type="ARBA" id="ARBA00004323"/>
    </source>
</evidence>
<evidence type="ECO:0000256" key="10">
    <source>
        <dbReference type="ARBA" id="ARBA00023157"/>
    </source>
</evidence>
<dbReference type="Pfam" id="PF00777">
    <property type="entry name" value="Glyco_transf_29"/>
    <property type="match status" value="1"/>
</dbReference>
<dbReference type="InterPro" id="IPR050943">
    <property type="entry name" value="Glycosyltr_29_Sialyltrsf"/>
</dbReference>
<keyword evidence="6" id="KW-0735">Signal-anchor</keyword>
<evidence type="ECO:0000256" key="9">
    <source>
        <dbReference type="ARBA" id="ARBA00023136"/>
    </source>
</evidence>
<protein>
    <submittedName>
        <fullName evidence="14">Alpha-N-acetylneuraminide alpha-2,8-sialyltransferase-like</fullName>
    </submittedName>
</protein>
<keyword evidence="5 12" id="KW-0812">Transmembrane</keyword>
<evidence type="ECO:0000256" key="11">
    <source>
        <dbReference type="ARBA" id="ARBA00023180"/>
    </source>
</evidence>
<keyword evidence="3" id="KW-0328">Glycosyltransferase</keyword>
<keyword evidence="8" id="KW-0333">Golgi apparatus</keyword>
<evidence type="ECO:0000313" key="13">
    <source>
        <dbReference type="Proteomes" id="UP000694865"/>
    </source>
</evidence>
<proteinExistence type="inferred from homology"/>
<sequence>MAKGICQASMFSWFVAICVFSSVVIMYTQFSVIATKFKMLDNKSWTITSVSSEKRSSFSKASFKVVSIRNTSNKTNAVGRGKLGAGKPVEKKNIPNMSMYKIRQDNLHRSLKAKASKLLSWQPNITRTREVRNNLNQINGSFVFTQINTPVGGKYYNSFHQDPVTIDDDKHRLLLEASPFAHTSIPLFNTCAVVGNGGILRRSNCGKEIDASDFVFRANLQPIKHFTRDAGRKTNLTSLNPSKVKNRYDLLSSKANITKIVSAFKEYTGYILWIPNSQAIATELGFIVARVLKENTTLQLLLADDDYFSRVGDYWKSSKMLSTGMILTSIALSLCDEVRLYGFWPFSVDLTGKLSPMHYTNDITWSSYTNAHDFPHEFQQLTELHSEGVLRLQVSACVV</sequence>
<keyword evidence="4" id="KW-0808">Transferase</keyword>
<evidence type="ECO:0000256" key="8">
    <source>
        <dbReference type="ARBA" id="ARBA00023034"/>
    </source>
</evidence>
<dbReference type="RefSeq" id="XP_006817393.1">
    <property type="nucleotide sequence ID" value="XM_006817330.1"/>
</dbReference>
<accession>A0ABM0MBK2</accession>
<organism evidence="13 14">
    <name type="scientific">Saccoglossus kowalevskii</name>
    <name type="common">Acorn worm</name>
    <dbReference type="NCBI Taxonomy" id="10224"/>
    <lineage>
        <taxon>Eukaryota</taxon>
        <taxon>Metazoa</taxon>
        <taxon>Hemichordata</taxon>
        <taxon>Enteropneusta</taxon>
        <taxon>Harrimaniidae</taxon>
        <taxon>Saccoglossus</taxon>
    </lineage>
</organism>
<evidence type="ECO:0000256" key="12">
    <source>
        <dbReference type="SAM" id="Phobius"/>
    </source>
</evidence>
<dbReference type="GeneID" id="102803225"/>
<dbReference type="PANTHER" id="PTHR11987:SF53">
    <property type="entry name" value="ALPHA-2,8-SIALYLTRANSFERASE 8F-LIKE"/>
    <property type="match status" value="1"/>
</dbReference>
<keyword evidence="13" id="KW-1185">Reference proteome</keyword>
<name>A0ABM0MBK2_SACKO</name>
<comment type="subcellular location">
    <subcellularLocation>
        <location evidence="1">Golgi apparatus membrane</location>
        <topology evidence="1">Single-pass type II membrane protein</topology>
    </subcellularLocation>
</comment>
<keyword evidence="7 12" id="KW-1133">Transmembrane helix</keyword>
<gene>
    <name evidence="14" type="primary">LOC102803225</name>
</gene>
<dbReference type="CDD" id="cd23963">
    <property type="entry name" value="GT29_ST8SIA"/>
    <property type="match status" value="1"/>
</dbReference>
<evidence type="ECO:0000256" key="2">
    <source>
        <dbReference type="ARBA" id="ARBA00006003"/>
    </source>
</evidence>
<dbReference type="Proteomes" id="UP000694865">
    <property type="component" value="Unplaced"/>
</dbReference>
<evidence type="ECO:0000256" key="4">
    <source>
        <dbReference type="ARBA" id="ARBA00022679"/>
    </source>
</evidence>
<keyword evidence="9 12" id="KW-0472">Membrane</keyword>